<keyword evidence="5" id="KW-0238">DNA-binding</keyword>
<evidence type="ECO:0000256" key="1">
    <source>
        <dbReference type="ARBA" id="ARBA00022741"/>
    </source>
</evidence>
<evidence type="ECO:0000313" key="10">
    <source>
        <dbReference type="Proteomes" id="UP001238163"/>
    </source>
</evidence>
<sequence length="261" mass="29646">MSIERLLSELNESQKIAATHLNSHVLVLAGAGCGKTKTIIARAAYLIAQGISPDRIQILTFTRRSASEIVERVKMNLDDNCNGLRSSTFHTWCSSIIRSAPSIFGYANFTVIDKEDQVQIFKIARGKKETGCFPLAAELSDLYSFARNTLSSLDTALQKKMHRFYDQKSNIANIMKEYESRKRSRNYFDYDDILDIVATGINQDEELCKWIGTNYDHILVDEMQDTNPLQWKLLEPLVKYVQLFCVGDDAQSIYGFRGADF</sequence>
<evidence type="ECO:0000259" key="8">
    <source>
        <dbReference type="PROSITE" id="PS51198"/>
    </source>
</evidence>
<dbReference type="GO" id="GO:0016787">
    <property type="term" value="F:hydrolase activity"/>
    <property type="evidence" value="ECO:0007669"/>
    <property type="project" value="UniProtKB-UniRule"/>
</dbReference>
<dbReference type="PANTHER" id="PTHR11070">
    <property type="entry name" value="UVRD / RECB / PCRA DNA HELICASE FAMILY MEMBER"/>
    <property type="match status" value="1"/>
</dbReference>
<keyword evidence="4 7" id="KW-0067">ATP-binding</keyword>
<evidence type="ECO:0000256" key="2">
    <source>
        <dbReference type="ARBA" id="ARBA00022801"/>
    </source>
</evidence>
<dbReference type="InterPro" id="IPR014016">
    <property type="entry name" value="UvrD-like_ATP-bd"/>
</dbReference>
<dbReference type="GO" id="GO:0005524">
    <property type="term" value="F:ATP binding"/>
    <property type="evidence" value="ECO:0007669"/>
    <property type="project" value="UniProtKB-UniRule"/>
</dbReference>
<comment type="caution">
    <text evidence="9">The sequence shown here is derived from an EMBL/GenBank/DDBJ whole genome shotgun (WGS) entry which is preliminary data.</text>
</comment>
<dbReference type="InterPro" id="IPR000212">
    <property type="entry name" value="DNA_helicase_UvrD/REP"/>
</dbReference>
<dbReference type="Gene3D" id="3.40.50.300">
    <property type="entry name" value="P-loop containing nucleotide triphosphate hydrolases"/>
    <property type="match status" value="1"/>
</dbReference>
<evidence type="ECO:0000256" key="4">
    <source>
        <dbReference type="ARBA" id="ARBA00022840"/>
    </source>
</evidence>
<dbReference type="PANTHER" id="PTHR11070:SF2">
    <property type="entry name" value="ATP-DEPENDENT DNA HELICASE SRS2"/>
    <property type="match status" value="1"/>
</dbReference>
<gene>
    <name evidence="9" type="ORF">J3R75_000146</name>
</gene>
<dbReference type="GO" id="GO:0005829">
    <property type="term" value="C:cytosol"/>
    <property type="evidence" value="ECO:0007669"/>
    <property type="project" value="TreeGrafter"/>
</dbReference>
<evidence type="ECO:0000256" key="7">
    <source>
        <dbReference type="PROSITE-ProRule" id="PRU00560"/>
    </source>
</evidence>
<keyword evidence="10" id="KW-1185">Reference proteome</keyword>
<dbReference type="GO" id="GO:0043138">
    <property type="term" value="F:3'-5' DNA helicase activity"/>
    <property type="evidence" value="ECO:0007669"/>
    <property type="project" value="TreeGrafter"/>
</dbReference>
<protein>
    <recommendedName>
        <fullName evidence="6">DNA 3'-5' helicase II</fullName>
    </recommendedName>
</protein>
<proteinExistence type="predicted"/>
<name>A0AAE4ALA0_9BACT</name>
<dbReference type="PROSITE" id="PS51257">
    <property type="entry name" value="PROKAR_LIPOPROTEIN"/>
    <property type="match status" value="1"/>
</dbReference>
<keyword evidence="1 7" id="KW-0547">Nucleotide-binding</keyword>
<dbReference type="PROSITE" id="PS51198">
    <property type="entry name" value="UVRD_HELICASE_ATP_BIND"/>
    <property type="match status" value="1"/>
</dbReference>
<dbReference type="InterPro" id="IPR027417">
    <property type="entry name" value="P-loop_NTPase"/>
</dbReference>
<evidence type="ECO:0000256" key="3">
    <source>
        <dbReference type="ARBA" id="ARBA00022806"/>
    </source>
</evidence>
<evidence type="ECO:0000256" key="5">
    <source>
        <dbReference type="ARBA" id="ARBA00023125"/>
    </source>
</evidence>
<dbReference type="SUPFAM" id="SSF52540">
    <property type="entry name" value="P-loop containing nucleoside triphosphate hydrolases"/>
    <property type="match status" value="1"/>
</dbReference>
<dbReference type="GO" id="GO:0000725">
    <property type="term" value="P:recombinational repair"/>
    <property type="evidence" value="ECO:0007669"/>
    <property type="project" value="TreeGrafter"/>
</dbReference>
<dbReference type="CDD" id="cd17932">
    <property type="entry name" value="DEXQc_UvrD"/>
    <property type="match status" value="1"/>
</dbReference>
<dbReference type="AlphaFoldDB" id="A0AAE4ALA0"/>
<accession>A0AAE4ALA0</accession>
<feature type="domain" description="UvrD-like helicase ATP-binding" evidence="8">
    <location>
        <begin position="8"/>
        <end position="261"/>
    </location>
</feature>
<feature type="binding site" evidence="7">
    <location>
        <begin position="29"/>
        <end position="36"/>
    </location>
    <ligand>
        <name>ATP</name>
        <dbReference type="ChEBI" id="CHEBI:30616"/>
    </ligand>
</feature>
<dbReference type="EMBL" id="JAUSVL010000001">
    <property type="protein sequence ID" value="MDQ0288039.1"/>
    <property type="molecule type" value="Genomic_DNA"/>
</dbReference>
<dbReference type="Gene3D" id="1.10.10.160">
    <property type="match status" value="1"/>
</dbReference>
<dbReference type="InterPro" id="IPR013986">
    <property type="entry name" value="DExx_box_DNA_helicase_dom_sf"/>
</dbReference>
<evidence type="ECO:0000256" key="6">
    <source>
        <dbReference type="ARBA" id="ARBA00034923"/>
    </source>
</evidence>
<dbReference type="Proteomes" id="UP001238163">
    <property type="component" value="Unassembled WGS sequence"/>
</dbReference>
<dbReference type="GO" id="GO:0003677">
    <property type="term" value="F:DNA binding"/>
    <property type="evidence" value="ECO:0007669"/>
    <property type="project" value="UniProtKB-KW"/>
</dbReference>
<dbReference type="Pfam" id="PF00580">
    <property type="entry name" value="UvrD-helicase"/>
    <property type="match status" value="1"/>
</dbReference>
<reference evidence="9" key="1">
    <citation type="submission" date="2023-07" db="EMBL/GenBank/DDBJ databases">
        <title>Genomic Encyclopedia of Type Strains, Phase IV (KMG-IV): sequencing the most valuable type-strain genomes for metagenomic binning, comparative biology and taxonomic classification.</title>
        <authorList>
            <person name="Goeker M."/>
        </authorList>
    </citation>
    <scope>NUCLEOTIDE SEQUENCE</scope>
    <source>
        <strain evidence="9">DSM 24202</strain>
    </source>
</reference>
<keyword evidence="3 7" id="KW-0347">Helicase</keyword>
<evidence type="ECO:0000313" key="9">
    <source>
        <dbReference type="EMBL" id="MDQ0288039.1"/>
    </source>
</evidence>
<organism evidence="9 10">
    <name type="scientific">Oligosphaera ethanolica</name>
    <dbReference type="NCBI Taxonomy" id="760260"/>
    <lineage>
        <taxon>Bacteria</taxon>
        <taxon>Pseudomonadati</taxon>
        <taxon>Lentisphaerota</taxon>
        <taxon>Oligosphaeria</taxon>
        <taxon>Oligosphaerales</taxon>
        <taxon>Oligosphaeraceae</taxon>
        <taxon>Oligosphaera</taxon>
    </lineage>
</organism>
<keyword evidence="2 7" id="KW-0378">Hydrolase</keyword>